<keyword evidence="5" id="KW-1185">Reference proteome</keyword>
<dbReference type="InterPro" id="IPR021109">
    <property type="entry name" value="Peptidase_aspartic_dom_sf"/>
</dbReference>
<comment type="similarity">
    <text evidence="1">Belongs to the peptidase A1 family.</text>
</comment>
<dbReference type="GO" id="GO:0004190">
    <property type="term" value="F:aspartic-type endopeptidase activity"/>
    <property type="evidence" value="ECO:0007669"/>
    <property type="project" value="InterPro"/>
</dbReference>
<evidence type="ECO:0000256" key="1">
    <source>
        <dbReference type="ARBA" id="ARBA00007447"/>
    </source>
</evidence>
<dbReference type="PANTHER" id="PTHR47966">
    <property type="entry name" value="BETA-SITE APP-CLEAVING ENZYME, ISOFORM A-RELATED"/>
    <property type="match status" value="1"/>
</dbReference>
<dbReference type="Proteomes" id="UP000243686">
    <property type="component" value="Unassembled WGS sequence"/>
</dbReference>
<feature type="non-terminal residue" evidence="4">
    <location>
        <position position="212"/>
    </location>
</feature>
<protein>
    <submittedName>
        <fullName evidence="4">Eukaryotic aspartyl protease</fullName>
    </submittedName>
</protein>
<reference evidence="4 5" key="1">
    <citation type="submission" date="2015-03" db="EMBL/GenBank/DDBJ databases">
        <title>Draft genome of the nematode, Opisthorchis viverrini.</title>
        <authorList>
            <person name="Mitreva M."/>
        </authorList>
    </citation>
    <scope>NUCLEOTIDE SEQUENCE [LARGE SCALE GENOMIC DNA]</scope>
    <source>
        <strain evidence="4">Khon Kaen</strain>
    </source>
</reference>
<organism evidence="4 5">
    <name type="scientific">Opisthorchis viverrini</name>
    <name type="common">Southeast Asian liver fluke</name>
    <dbReference type="NCBI Taxonomy" id="6198"/>
    <lineage>
        <taxon>Eukaryota</taxon>
        <taxon>Metazoa</taxon>
        <taxon>Spiralia</taxon>
        <taxon>Lophotrochozoa</taxon>
        <taxon>Platyhelminthes</taxon>
        <taxon>Trematoda</taxon>
        <taxon>Digenea</taxon>
        <taxon>Opisthorchiida</taxon>
        <taxon>Opisthorchiata</taxon>
        <taxon>Opisthorchiidae</taxon>
        <taxon>Opisthorchis</taxon>
    </lineage>
</organism>
<dbReference type="AlphaFoldDB" id="A0A1S8WT91"/>
<evidence type="ECO:0000259" key="3">
    <source>
        <dbReference type="PROSITE" id="PS51767"/>
    </source>
</evidence>
<dbReference type="PROSITE" id="PS51767">
    <property type="entry name" value="PEPTIDASE_A1"/>
    <property type="match status" value="1"/>
</dbReference>
<dbReference type="Gene3D" id="2.40.70.10">
    <property type="entry name" value="Acid Proteases"/>
    <property type="match status" value="1"/>
</dbReference>
<sequence>MNQKHEKWQWMIFLHYSHLECTILIKFHILLSYSPPVAEASAVSDKFENGEVTFGAVPAKYGNKDFTYVPLFMQCQWMIYFMKIQYGSQIIGERLPADVDTGSGLTFGPRDAVRKIFIQLPGSSALSGRVHVDCEQLHTYPDLVITLQNKEFRIPTKNLVIYEMYKKKRRCLFGIRYYVDDPETRWCLGLTVLRNFLTVFNKTQNSIAFSEA</sequence>
<dbReference type="InterPro" id="IPR001461">
    <property type="entry name" value="Aspartic_peptidase_A1"/>
</dbReference>
<evidence type="ECO:0000313" key="4">
    <source>
        <dbReference type="EMBL" id="OON17678.1"/>
    </source>
</evidence>
<keyword evidence="4" id="KW-0378">Hydrolase</keyword>
<gene>
    <name evidence="4" type="ORF">X801_06482</name>
</gene>
<keyword evidence="4" id="KW-0645">Protease</keyword>
<accession>A0A1S8WT91</accession>
<dbReference type="SUPFAM" id="SSF50630">
    <property type="entry name" value="Acid proteases"/>
    <property type="match status" value="1"/>
</dbReference>
<dbReference type="GO" id="GO:0006508">
    <property type="term" value="P:proteolysis"/>
    <property type="evidence" value="ECO:0007669"/>
    <property type="project" value="UniProtKB-KW"/>
</dbReference>
<keyword evidence="2" id="KW-1015">Disulfide bond</keyword>
<dbReference type="PANTHER" id="PTHR47966:SF51">
    <property type="entry name" value="BETA-SITE APP-CLEAVING ENZYME, ISOFORM A-RELATED"/>
    <property type="match status" value="1"/>
</dbReference>
<dbReference type="InterPro" id="IPR033121">
    <property type="entry name" value="PEPTIDASE_A1"/>
</dbReference>
<name>A0A1S8WT91_OPIVI</name>
<dbReference type="Pfam" id="PF00026">
    <property type="entry name" value="Asp"/>
    <property type="match status" value="1"/>
</dbReference>
<evidence type="ECO:0000313" key="5">
    <source>
        <dbReference type="Proteomes" id="UP000243686"/>
    </source>
</evidence>
<proteinExistence type="inferred from homology"/>
<feature type="domain" description="Peptidase A1" evidence="3">
    <location>
        <begin position="1"/>
        <end position="210"/>
    </location>
</feature>
<feature type="disulfide bond" evidence="2">
    <location>
        <begin position="134"/>
        <end position="171"/>
    </location>
</feature>
<dbReference type="EMBL" id="KV895037">
    <property type="protein sequence ID" value="OON17678.1"/>
    <property type="molecule type" value="Genomic_DNA"/>
</dbReference>
<evidence type="ECO:0000256" key="2">
    <source>
        <dbReference type="PIRSR" id="PIRSR601461-2"/>
    </source>
</evidence>